<evidence type="ECO:0000313" key="2">
    <source>
        <dbReference type="Proteomes" id="UP000262371"/>
    </source>
</evidence>
<keyword evidence="2" id="KW-1185">Reference proteome</keyword>
<dbReference type="AlphaFoldDB" id="A0A371Z0N6"/>
<dbReference type="Proteomes" id="UP000262371">
    <property type="component" value="Unassembled WGS sequence"/>
</dbReference>
<evidence type="ECO:0000313" key="1">
    <source>
        <dbReference type="EMBL" id="RFD20056.1"/>
    </source>
</evidence>
<dbReference type="RefSeq" id="WP_116702912.1">
    <property type="nucleotide sequence ID" value="NZ_QUWV01000063.1"/>
</dbReference>
<proteinExistence type="predicted"/>
<dbReference type="OrthoDB" id="9800876at2"/>
<comment type="caution">
    <text evidence="1">The sequence shown here is derived from an EMBL/GenBank/DDBJ whole genome shotgun (WGS) entry which is preliminary data.</text>
</comment>
<organism evidence="1 2">
    <name type="scientific">Komagataeibacter melaceti</name>
    <dbReference type="NCBI Taxonomy" id="2766577"/>
    <lineage>
        <taxon>Bacteria</taxon>
        <taxon>Pseudomonadati</taxon>
        <taxon>Pseudomonadota</taxon>
        <taxon>Alphaproteobacteria</taxon>
        <taxon>Acetobacterales</taxon>
        <taxon>Acetobacteraceae</taxon>
        <taxon>Komagataeibacter</taxon>
    </lineage>
</organism>
<reference evidence="1 2" key="1">
    <citation type="submission" date="2018-08" db="EMBL/GenBank/DDBJ databases">
        <title>Komagataeibacter sp. AV 382.</title>
        <authorList>
            <person name="Skraban J."/>
            <person name="Trcek J."/>
        </authorList>
    </citation>
    <scope>NUCLEOTIDE SEQUENCE [LARGE SCALE GENOMIC DNA]</scope>
    <source>
        <strain evidence="1 2">AV 382</strain>
    </source>
</reference>
<sequence>MITLETLCLRIGNVPAEDVQGWIDSEWLRPEGTRGHYLFREIDEARARLIVELRDDMGINDEGVPVVLSLLDQLYAARRQMLRLREAISVPRENELRGRLRALLNSMHDAHMQD</sequence>
<dbReference type="EMBL" id="QUWV01000063">
    <property type="protein sequence ID" value="RFD20056.1"/>
    <property type="molecule type" value="Genomic_DNA"/>
</dbReference>
<protein>
    <recommendedName>
        <fullName evidence="3">MerR family transcriptional regulator</fullName>
    </recommendedName>
</protein>
<gene>
    <name evidence="1" type="ORF">DY926_08185</name>
</gene>
<name>A0A371Z0N6_9PROT</name>
<accession>A0A371Z0N6</accession>
<dbReference type="Pfam" id="PF13591">
    <property type="entry name" value="MerR_2"/>
    <property type="match status" value="1"/>
</dbReference>
<evidence type="ECO:0008006" key="3">
    <source>
        <dbReference type="Google" id="ProtNLM"/>
    </source>
</evidence>
<dbReference type="Gene3D" id="1.10.1660.10">
    <property type="match status" value="1"/>
</dbReference>